<sequence length="52" mass="6102">SWARLNTYALPEEDPQNRLRNGYVSVEVRQLPFSTFVLMLTNCPRLTLSRFT</sequence>
<evidence type="ECO:0000313" key="1">
    <source>
        <dbReference type="EMBL" id="KIK06310.1"/>
    </source>
</evidence>
<gene>
    <name evidence="1" type="ORF">K443DRAFT_89555</name>
</gene>
<reference evidence="2" key="2">
    <citation type="submission" date="2015-01" db="EMBL/GenBank/DDBJ databases">
        <title>Evolutionary Origins and Diversification of the Mycorrhizal Mutualists.</title>
        <authorList>
            <consortium name="DOE Joint Genome Institute"/>
            <consortium name="Mycorrhizal Genomics Consortium"/>
            <person name="Kohler A."/>
            <person name="Kuo A."/>
            <person name="Nagy L.G."/>
            <person name="Floudas D."/>
            <person name="Copeland A."/>
            <person name="Barry K.W."/>
            <person name="Cichocki N."/>
            <person name="Veneault-Fourrey C."/>
            <person name="LaButti K."/>
            <person name="Lindquist E.A."/>
            <person name="Lipzen A."/>
            <person name="Lundell T."/>
            <person name="Morin E."/>
            <person name="Murat C."/>
            <person name="Riley R."/>
            <person name="Ohm R."/>
            <person name="Sun H."/>
            <person name="Tunlid A."/>
            <person name="Henrissat B."/>
            <person name="Grigoriev I.V."/>
            <person name="Hibbett D.S."/>
            <person name="Martin F."/>
        </authorList>
    </citation>
    <scope>NUCLEOTIDE SEQUENCE [LARGE SCALE GENOMIC DNA]</scope>
    <source>
        <strain evidence="2">LaAM-08-1</strain>
    </source>
</reference>
<feature type="non-terminal residue" evidence="1">
    <location>
        <position position="1"/>
    </location>
</feature>
<reference evidence="1 2" key="1">
    <citation type="submission" date="2014-04" db="EMBL/GenBank/DDBJ databases">
        <authorList>
            <consortium name="DOE Joint Genome Institute"/>
            <person name="Kuo A."/>
            <person name="Kohler A."/>
            <person name="Nagy L.G."/>
            <person name="Floudas D."/>
            <person name="Copeland A."/>
            <person name="Barry K.W."/>
            <person name="Cichocki N."/>
            <person name="Veneault-Fourrey C."/>
            <person name="LaButti K."/>
            <person name="Lindquist E.A."/>
            <person name="Lipzen A."/>
            <person name="Lundell T."/>
            <person name="Morin E."/>
            <person name="Murat C."/>
            <person name="Sun H."/>
            <person name="Tunlid A."/>
            <person name="Henrissat B."/>
            <person name="Grigoriev I.V."/>
            <person name="Hibbett D.S."/>
            <person name="Martin F."/>
            <person name="Nordberg H.P."/>
            <person name="Cantor M.N."/>
            <person name="Hua S.X."/>
        </authorList>
    </citation>
    <scope>NUCLEOTIDE SEQUENCE [LARGE SCALE GENOMIC DNA]</scope>
    <source>
        <strain evidence="1 2">LaAM-08-1</strain>
    </source>
</reference>
<evidence type="ECO:0000313" key="2">
    <source>
        <dbReference type="Proteomes" id="UP000054477"/>
    </source>
</evidence>
<keyword evidence="2" id="KW-1185">Reference proteome</keyword>
<dbReference type="EMBL" id="KN838553">
    <property type="protein sequence ID" value="KIK06310.1"/>
    <property type="molecule type" value="Genomic_DNA"/>
</dbReference>
<dbReference type="HOGENOM" id="CLU_194719_1_0_1"/>
<dbReference type="Proteomes" id="UP000054477">
    <property type="component" value="Unassembled WGS sequence"/>
</dbReference>
<accession>A0A0C9X2F4</accession>
<protein>
    <submittedName>
        <fullName evidence="1">Uncharacterized protein</fullName>
    </submittedName>
</protein>
<name>A0A0C9X2F4_9AGAR</name>
<organism evidence="1 2">
    <name type="scientific">Laccaria amethystina LaAM-08-1</name>
    <dbReference type="NCBI Taxonomy" id="1095629"/>
    <lineage>
        <taxon>Eukaryota</taxon>
        <taxon>Fungi</taxon>
        <taxon>Dikarya</taxon>
        <taxon>Basidiomycota</taxon>
        <taxon>Agaricomycotina</taxon>
        <taxon>Agaricomycetes</taxon>
        <taxon>Agaricomycetidae</taxon>
        <taxon>Agaricales</taxon>
        <taxon>Agaricineae</taxon>
        <taxon>Hydnangiaceae</taxon>
        <taxon>Laccaria</taxon>
    </lineage>
</organism>
<proteinExistence type="predicted"/>
<dbReference type="AlphaFoldDB" id="A0A0C9X2F4"/>